<accession>A0A899GD89</accession>
<protein>
    <submittedName>
        <fullName evidence="2">Uncharacterized protein</fullName>
    </submittedName>
</protein>
<dbReference type="PANTHER" id="PTHR37849:SF1">
    <property type="entry name" value="YALI0E11605P"/>
    <property type="match status" value="1"/>
</dbReference>
<keyword evidence="3" id="KW-1185">Reference proteome</keyword>
<sequence length="179" mass="20453">MNMKWHRMNHLLNPNQGLIGIQRLFIKRKPSLTYKNIRLYSDIKAPDSSFNTHRPSIVGSSFRGGFLGFFIGTSLASAIGYYYLISEYQYASNTLLLSIEELQHVTGSIINSVKQVEKIEKDMKKIQDSVVTKSDLENVQADTKKMFESLNLAQLEANERFSELEMDVAKLSRQARTII</sequence>
<keyword evidence="1" id="KW-1133">Transmembrane helix</keyword>
<reference evidence="2" key="1">
    <citation type="submission" date="2020-06" db="EMBL/GenBank/DDBJ databases">
        <title>Genomes of multiple members of Pneumocystis genus reveal paths to human pathogen Pneumocystis jirovecii.</title>
        <authorList>
            <person name="Cisse O.H."/>
            <person name="Ma L."/>
            <person name="Dekker J."/>
            <person name="Khil P."/>
            <person name="Jo J."/>
            <person name="Brenchley J."/>
            <person name="Blair R."/>
            <person name="Pahar B."/>
            <person name="Chabe M."/>
            <person name="Van Rompay K.A."/>
            <person name="Keesler R."/>
            <person name="Sukura A."/>
            <person name="Hirsch V."/>
            <person name="Kutty G."/>
            <person name="Liu Y."/>
            <person name="Peng L."/>
            <person name="Chen J."/>
            <person name="Song J."/>
            <person name="Weissenbacher-Lang C."/>
            <person name="Xu J."/>
            <person name="Upham N.S."/>
            <person name="Stajich J.E."/>
            <person name="Cuomo C.A."/>
            <person name="Cushion M.T."/>
            <person name="Kovacs J.A."/>
        </authorList>
    </citation>
    <scope>NUCLEOTIDE SEQUENCE</scope>
    <source>
        <strain evidence="2">2A</strain>
    </source>
</reference>
<dbReference type="EMBL" id="CP054543">
    <property type="protein sequence ID" value="QSL66567.1"/>
    <property type="molecule type" value="Genomic_DNA"/>
</dbReference>
<dbReference type="OrthoDB" id="5331396at2759"/>
<dbReference type="AlphaFoldDB" id="A0A899GD89"/>
<keyword evidence="1" id="KW-0812">Transmembrane</keyword>
<gene>
    <name evidence="2" type="ORF">MERGE_000949</name>
</gene>
<keyword evidence="1" id="KW-0472">Membrane</keyword>
<name>A0A899GD89_9ASCO</name>
<feature type="transmembrane region" description="Helical" evidence="1">
    <location>
        <begin position="64"/>
        <end position="84"/>
    </location>
</feature>
<evidence type="ECO:0000256" key="1">
    <source>
        <dbReference type="SAM" id="Phobius"/>
    </source>
</evidence>
<evidence type="ECO:0000313" key="3">
    <source>
        <dbReference type="Proteomes" id="UP000663699"/>
    </source>
</evidence>
<dbReference type="Proteomes" id="UP000663699">
    <property type="component" value="Chromosome 12"/>
</dbReference>
<organism evidence="2 3">
    <name type="scientific">Pneumocystis wakefieldiae</name>
    <dbReference type="NCBI Taxonomy" id="38082"/>
    <lineage>
        <taxon>Eukaryota</taxon>
        <taxon>Fungi</taxon>
        <taxon>Dikarya</taxon>
        <taxon>Ascomycota</taxon>
        <taxon>Taphrinomycotina</taxon>
        <taxon>Pneumocystomycetes</taxon>
        <taxon>Pneumocystaceae</taxon>
        <taxon>Pneumocystis</taxon>
    </lineage>
</organism>
<proteinExistence type="predicted"/>
<dbReference type="PANTHER" id="PTHR37849">
    <property type="entry name" value="YALI0E11605P"/>
    <property type="match status" value="1"/>
</dbReference>
<evidence type="ECO:0000313" key="2">
    <source>
        <dbReference type="EMBL" id="QSL66567.1"/>
    </source>
</evidence>